<dbReference type="OrthoDB" id="10686010at2759"/>
<name>A0A167C823_9ASCO</name>
<evidence type="ECO:0000256" key="2">
    <source>
        <dbReference type="SAM" id="MobiDB-lite"/>
    </source>
</evidence>
<feature type="compositionally biased region" description="Low complexity" evidence="2">
    <location>
        <begin position="184"/>
        <end position="195"/>
    </location>
</feature>
<evidence type="ECO:0000313" key="3">
    <source>
        <dbReference type="EMBL" id="ANB11340.1"/>
    </source>
</evidence>
<evidence type="ECO:0000313" key="4">
    <source>
        <dbReference type="Proteomes" id="UP000189580"/>
    </source>
</evidence>
<organism evidence="3 4">
    <name type="scientific">Sugiyamaella lignohabitans</name>
    <dbReference type="NCBI Taxonomy" id="796027"/>
    <lineage>
        <taxon>Eukaryota</taxon>
        <taxon>Fungi</taxon>
        <taxon>Dikarya</taxon>
        <taxon>Ascomycota</taxon>
        <taxon>Saccharomycotina</taxon>
        <taxon>Dipodascomycetes</taxon>
        <taxon>Dipodascales</taxon>
        <taxon>Trichomonascaceae</taxon>
        <taxon>Sugiyamaella</taxon>
    </lineage>
</organism>
<accession>A0A167C823</accession>
<dbReference type="Proteomes" id="UP000189580">
    <property type="component" value="Chromosome c"/>
</dbReference>
<reference evidence="3 4" key="1">
    <citation type="submission" date="2016-02" db="EMBL/GenBank/DDBJ databases">
        <title>Complete genome sequence and transcriptome regulation of the pentose utilising yeast Sugiyamaella lignohabitans.</title>
        <authorList>
            <person name="Bellasio M."/>
            <person name="Peymann A."/>
            <person name="Valli M."/>
            <person name="Sipitzky M."/>
            <person name="Graf A."/>
            <person name="Sauer M."/>
            <person name="Marx H."/>
            <person name="Mattanovich D."/>
        </authorList>
    </citation>
    <scope>NUCLEOTIDE SEQUENCE [LARGE SCALE GENOMIC DNA]</scope>
    <source>
        <strain evidence="3 4">CBS 10342</strain>
    </source>
</reference>
<dbReference type="KEGG" id="slb:AWJ20_4145"/>
<keyword evidence="1" id="KW-0175">Coiled coil</keyword>
<dbReference type="EMBL" id="CP014500">
    <property type="protein sequence ID" value="ANB11340.1"/>
    <property type="molecule type" value="Genomic_DNA"/>
</dbReference>
<proteinExistence type="predicted"/>
<dbReference type="GeneID" id="30036245"/>
<protein>
    <submittedName>
        <fullName evidence="3">Uncharacterized protein</fullName>
    </submittedName>
</protein>
<feature type="region of interest" description="Disordered" evidence="2">
    <location>
        <begin position="232"/>
        <end position="317"/>
    </location>
</feature>
<keyword evidence="4" id="KW-1185">Reference proteome</keyword>
<feature type="region of interest" description="Disordered" evidence="2">
    <location>
        <begin position="99"/>
        <end position="137"/>
    </location>
</feature>
<feature type="compositionally biased region" description="Basic and acidic residues" evidence="2">
    <location>
        <begin position="281"/>
        <end position="298"/>
    </location>
</feature>
<dbReference type="AlphaFoldDB" id="A0A167C823"/>
<feature type="compositionally biased region" description="Basic and acidic residues" evidence="2">
    <location>
        <begin position="250"/>
        <end position="267"/>
    </location>
</feature>
<feature type="coiled-coil region" evidence="1">
    <location>
        <begin position="322"/>
        <end position="351"/>
    </location>
</feature>
<feature type="compositionally biased region" description="Low complexity" evidence="2">
    <location>
        <begin position="268"/>
        <end position="279"/>
    </location>
</feature>
<feature type="compositionally biased region" description="Low complexity" evidence="2">
    <location>
        <begin position="301"/>
        <end position="317"/>
    </location>
</feature>
<evidence type="ECO:0000256" key="1">
    <source>
        <dbReference type="SAM" id="Coils"/>
    </source>
</evidence>
<sequence>MQQSEHERRIREVWETTQENLETAVGTAYSRWTNVNNHYVNPTVESISSCTRGCFSCFPDTRRRPGSHRRNSMDFFDMYDEEGEFGRDELDRLISEDQIDGYDDFGPEDPVYERQPEGAARPGSINEHSGASGGAPAISHVLRDTKKSFLSIFGSLMPLWAQPPSLRYKPSTAGLRGVRPANRSRSSTKSSVQSSETFRSRTDLFSDEEYEDAQMVSDNFAAALVFGRSRGGTMGSRSSLNSGKNSADTKSIDSRRSDSTKSIRDPAESSAAATAAAAAKDTTKEISEDRGSKDETEALKTTTSSSASLTTTTPTSTTVIEIGATDEELRAEEAQAELEEEREIEQNRRAAQTLAANKGLQVAHQPSPTP</sequence>
<dbReference type="RefSeq" id="XP_018733817.1">
    <property type="nucleotide sequence ID" value="XM_018881204.1"/>
</dbReference>
<feature type="compositionally biased region" description="Polar residues" evidence="2">
    <location>
        <begin position="240"/>
        <end position="249"/>
    </location>
</feature>
<feature type="region of interest" description="Disordered" evidence="2">
    <location>
        <begin position="171"/>
        <end position="200"/>
    </location>
</feature>
<gene>
    <name evidence="3" type="ORF">AWJ20_4145</name>
</gene>